<organism evidence="3 4">
    <name type="scientific">Rossellomorea aquimaris</name>
    <dbReference type="NCBI Taxonomy" id="189382"/>
    <lineage>
        <taxon>Bacteria</taxon>
        <taxon>Bacillati</taxon>
        <taxon>Bacillota</taxon>
        <taxon>Bacilli</taxon>
        <taxon>Bacillales</taxon>
        <taxon>Bacillaceae</taxon>
        <taxon>Rossellomorea</taxon>
    </lineage>
</organism>
<feature type="region of interest" description="Disordered" evidence="1">
    <location>
        <begin position="22"/>
        <end position="53"/>
    </location>
</feature>
<evidence type="ECO:0000256" key="2">
    <source>
        <dbReference type="SAM" id="SignalP"/>
    </source>
</evidence>
<comment type="caution">
    <text evidence="3">The sequence shown here is derived from an EMBL/GenBank/DDBJ whole genome shotgun (WGS) entry which is preliminary data.</text>
</comment>
<evidence type="ECO:0000313" key="4">
    <source>
        <dbReference type="Proteomes" id="UP000252118"/>
    </source>
</evidence>
<dbReference type="RefSeq" id="WP_181778259.1">
    <property type="nucleotide sequence ID" value="NZ_QNRJ01000030.1"/>
</dbReference>
<proteinExistence type="predicted"/>
<protein>
    <submittedName>
        <fullName evidence="3">Uncharacterized protein</fullName>
    </submittedName>
</protein>
<accession>A0A366EBC7</accession>
<feature type="compositionally biased region" description="Acidic residues" evidence="1">
    <location>
        <begin position="28"/>
        <end position="53"/>
    </location>
</feature>
<dbReference type="Proteomes" id="UP000252118">
    <property type="component" value="Unassembled WGS sequence"/>
</dbReference>
<name>A0A366EBC7_9BACI</name>
<reference evidence="3 4" key="1">
    <citation type="submission" date="2018-06" db="EMBL/GenBank/DDBJ databases">
        <title>Freshwater and sediment microbial communities from various areas in North America, analyzing microbe dynamics in response to fracking.</title>
        <authorList>
            <person name="Lamendella R."/>
        </authorList>
    </citation>
    <scope>NUCLEOTIDE SEQUENCE [LARGE SCALE GENOMIC DNA]</scope>
    <source>
        <strain evidence="3 4">97B</strain>
    </source>
</reference>
<dbReference type="PROSITE" id="PS51257">
    <property type="entry name" value="PROKAR_LIPOPROTEIN"/>
    <property type="match status" value="1"/>
</dbReference>
<feature type="chain" id="PRO_5039323359" evidence="2">
    <location>
        <begin position="22"/>
        <end position="53"/>
    </location>
</feature>
<dbReference type="EMBL" id="QNRJ01000030">
    <property type="protein sequence ID" value="RBO99676.1"/>
    <property type="molecule type" value="Genomic_DNA"/>
</dbReference>
<evidence type="ECO:0000256" key="1">
    <source>
        <dbReference type="SAM" id="MobiDB-lite"/>
    </source>
</evidence>
<sequence>MKRLKKWLFMLMTALTVVTFAAGCSSDKEEDTGTETEENMEEESNTEESNTEE</sequence>
<feature type="signal peptide" evidence="2">
    <location>
        <begin position="1"/>
        <end position="21"/>
    </location>
</feature>
<gene>
    <name evidence="3" type="ORF">DET59_13034</name>
</gene>
<evidence type="ECO:0000313" key="3">
    <source>
        <dbReference type="EMBL" id="RBO99676.1"/>
    </source>
</evidence>
<dbReference type="AlphaFoldDB" id="A0A366EBC7"/>
<keyword evidence="2" id="KW-0732">Signal</keyword>